<protein>
    <submittedName>
        <fullName evidence="1">Uncharacterized protein</fullName>
    </submittedName>
</protein>
<gene>
    <name evidence="1" type="ORF">BL57_186c</name>
</gene>
<name>A0AB74UMG6_9VIRU</name>
<reference evidence="1" key="1">
    <citation type="submission" date="2024-10" db="EMBL/GenBank/DDBJ databases">
        <title>Genetic diversity among independent isolates of the Dolichocephalovirinae subfamily.</title>
        <authorList>
            <person name="Ely B."/>
            <person name="Thomas Q."/>
            <person name="Mohammadi T."/>
        </authorList>
    </citation>
    <scope>NUCLEOTIDE SEQUENCE</scope>
</reference>
<sequence length="131" mass="14489">MAAPSIHDILSEARRLISHEAAAVQDPPPDAVSDVVQVRLRKLLRFVVLVEQASDLAGYLKIASWERVSDAKKRLHQRQGPFGPDATALRLFDDLVLKLKDIGANSRRLLTDFSLDPVRTYNPNPGGPLIT</sequence>
<proteinExistence type="predicted"/>
<organism evidence="1">
    <name type="scientific">Caulobacter phage BL57</name>
    <dbReference type="NCBI Taxonomy" id="3348355"/>
    <lineage>
        <taxon>Viruses</taxon>
    </lineage>
</organism>
<accession>A0AB74UMG6</accession>
<evidence type="ECO:0000313" key="1">
    <source>
        <dbReference type="EMBL" id="XHV10658.1"/>
    </source>
</evidence>
<dbReference type="EMBL" id="PQ287320">
    <property type="protein sequence ID" value="XHV10658.1"/>
    <property type="molecule type" value="Genomic_DNA"/>
</dbReference>